<dbReference type="Gene3D" id="3.30.360.10">
    <property type="entry name" value="Dihydrodipicolinate Reductase, domain 2"/>
    <property type="match status" value="1"/>
</dbReference>
<feature type="domain" description="GFO/IDH/MocA-like oxidoreductase" evidence="4">
    <location>
        <begin position="134"/>
        <end position="258"/>
    </location>
</feature>
<dbReference type="AlphaFoldDB" id="A0A934S7R9"/>
<dbReference type="RefSeq" id="WP_200359409.1">
    <property type="nucleotide sequence ID" value="NZ_JAENIL010000089.1"/>
</dbReference>
<evidence type="ECO:0000256" key="1">
    <source>
        <dbReference type="ARBA" id="ARBA00010928"/>
    </source>
</evidence>
<dbReference type="InterPro" id="IPR000683">
    <property type="entry name" value="Gfo/Idh/MocA-like_OxRdtase_N"/>
</dbReference>
<dbReference type="Pfam" id="PF01408">
    <property type="entry name" value="GFO_IDH_MocA"/>
    <property type="match status" value="1"/>
</dbReference>
<keyword evidence="6" id="KW-1185">Reference proteome</keyword>
<dbReference type="PANTHER" id="PTHR22604">
    <property type="entry name" value="OXIDOREDUCTASES"/>
    <property type="match status" value="1"/>
</dbReference>
<dbReference type="SUPFAM" id="SSF55347">
    <property type="entry name" value="Glyceraldehyde-3-phosphate dehydrogenase-like, C-terminal domain"/>
    <property type="match status" value="1"/>
</dbReference>
<dbReference type="GO" id="GO:0016491">
    <property type="term" value="F:oxidoreductase activity"/>
    <property type="evidence" value="ECO:0007669"/>
    <property type="project" value="UniProtKB-KW"/>
</dbReference>
<comment type="caution">
    <text evidence="5">The sequence shown here is derived from an EMBL/GenBank/DDBJ whole genome shotgun (WGS) entry which is preliminary data.</text>
</comment>
<dbReference type="Proteomes" id="UP000617628">
    <property type="component" value="Unassembled WGS sequence"/>
</dbReference>
<keyword evidence="2" id="KW-0560">Oxidoreductase</keyword>
<dbReference type="GO" id="GO:0000166">
    <property type="term" value="F:nucleotide binding"/>
    <property type="evidence" value="ECO:0007669"/>
    <property type="project" value="InterPro"/>
</dbReference>
<comment type="similarity">
    <text evidence="1">Belongs to the Gfo/Idh/MocA family.</text>
</comment>
<gene>
    <name evidence="5" type="ORF">JIN87_26390</name>
</gene>
<feature type="domain" description="Gfo/Idh/MocA-like oxidoreductase N-terminal" evidence="3">
    <location>
        <begin position="5"/>
        <end position="121"/>
    </location>
</feature>
<organism evidence="5 6">
    <name type="scientific">Pelagicoccus mobilis</name>
    <dbReference type="NCBI Taxonomy" id="415221"/>
    <lineage>
        <taxon>Bacteria</taxon>
        <taxon>Pseudomonadati</taxon>
        <taxon>Verrucomicrobiota</taxon>
        <taxon>Opitutia</taxon>
        <taxon>Puniceicoccales</taxon>
        <taxon>Pelagicoccaceae</taxon>
        <taxon>Pelagicoccus</taxon>
    </lineage>
</organism>
<dbReference type="Gene3D" id="3.40.50.720">
    <property type="entry name" value="NAD(P)-binding Rossmann-like Domain"/>
    <property type="match status" value="1"/>
</dbReference>
<sequence>MDFPVKVGIVGCGKIAPAYIENLKGNLSGSVEIVACSDLDAEHTRAFAEEHGIPKACSTEELLAIDEIEIALNLTPAPAHYVLSKMILNAGKHLFTEKPLSVDLVEARELLSIAKEKGLLLAGAADTFLGGGLQLCRKMIEEGKIGEAIAANCVVTVPLREDRRYHEVFKGANLDLGPYYVAALVHLFGPVEKVSARAPKRFPSKTDAATGETFDVEYPSTVSAVFEFGNGLTSTYIATQDVHGYYPRIEVLGTGGKLTLNDANFYTGDVILDSYTDPGTIVPSEEDGYVTLKRGLGVAEMALALREKREPLASGELMYHVLEVLHAVFDSAASGQAVEIDSRPEQPQPFSLEAVNTIRSEVAAQ</sequence>
<dbReference type="InterPro" id="IPR050984">
    <property type="entry name" value="Gfo/Idh/MocA_domain"/>
</dbReference>
<reference evidence="5" key="1">
    <citation type="submission" date="2021-01" db="EMBL/GenBank/DDBJ databases">
        <title>Modified the classification status of verrucomicrobia.</title>
        <authorList>
            <person name="Feng X."/>
        </authorList>
    </citation>
    <scope>NUCLEOTIDE SEQUENCE</scope>
    <source>
        <strain evidence="5">KCTC 13126</strain>
    </source>
</reference>
<protein>
    <submittedName>
        <fullName evidence="5">Gfo/Idh/MocA family oxidoreductase</fullName>
    </submittedName>
</protein>
<dbReference type="InterPro" id="IPR036291">
    <property type="entry name" value="NAD(P)-bd_dom_sf"/>
</dbReference>
<dbReference type="SUPFAM" id="SSF51735">
    <property type="entry name" value="NAD(P)-binding Rossmann-fold domains"/>
    <property type="match status" value="1"/>
</dbReference>
<evidence type="ECO:0000259" key="3">
    <source>
        <dbReference type="Pfam" id="PF01408"/>
    </source>
</evidence>
<dbReference type="PANTHER" id="PTHR22604:SF105">
    <property type="entry name" value="TRANS-1,2-DIHYDROBENZENE-1,2-DIOL DEHYDROGENASE"/>
    <property type="match status" value="1"/>
</dbReference>
<name>A0A934S7R9_9BACT</name>
<evidence type="ECO:0000259" key="4">
    <source>
        <dbReference type="Pfam" id="PF22725"/>
    </source>
</evidence>
<dbReference type="Pfam" id="PF22725">
    <property type="entry name" value="GFO_IDH_MocA_C3"/>
    <property type="match status" value="1"/>
</dbReference>
<dbReference type="InterPro" id="IPR055170">
    <property type="entry name" value="GFO_IDH_MocA-like_dom"/>
</dbReference>
<dbReference type="EMBL" id="JAENIL010000089">
    <property type="protein sequence ID" value="MBK1880443.1"/>
    <property type="molecule type" value="Genomic_DNA"/>
</dbReference>
<evidence type="ECO:0000313" key="5">
    <source>
        <dbReference type="EMBL" id="MBK1880443.1"/>
    </source>
</evidence>
<evidence type="ECO:0000256" key="2">
    <source>
        <dbReference type="ARBA" id="ARBA00023002"/>
    </source>
</evidence>
<proteinExistence type="inferred from homology"/>
<evidence type="ECO:0000313" key="6">
    <source>
        <dbReference type="Proteomes" id="UP000617628"/>
    </source>
</evidence>
<accession>A0A934S7R9</accession>